<name>A0A5B9Y565_9MOLU</name>
<gene>
    <name evidence="1" type="ORF">SCHIN_v1c01890</name>
</gene>
<proteinExistence type="predicted"/>
<evidence type="ECO:0000313" key="1">
    <source>
        <dbReference type="EMBL" id="QEH61387.1"/>
    </source>
</evidence>
<sequence>MKKLLSILSVISLQTATVSTVVACRKTPKIDNVEDEKPGEEELDDTAEKLTLRNEFLTEANNLIRDYIDGVKSESLMNTIEAALIANSFIKDEILNQLLGDKETVKVDLTNEQKNLINRDIETSLKLASSLKPLLENFKEVEKYSFLFNGINSIYKSFSIVDDLEITKSISEDEKESNYLVSFKIEVALNYSFNNVTEDHLYLSGNLNYNLVSSDSIFNALKELALKLPKLIYEENKDFFDLDSDILDTNNQAFSAKNDDALYHFSKADNKKKLDDIVNLQAKDIIGGGDVNAITFVANSSKVLDRLYGEQNIAATLSEKSFVEQAIMLKDHENITDQSKIEAFETDYSSNFDKDQFRSNAKTIISNNFGVELIDEQNKQFIEYGSFELSDIVVSAFGMEISLNSFNLLYTYNTEKVFSQEVVKALENLQKLWGIEETSERYAALKIKENEENSITKDIWDSFKAYPTKPFEKINKDVAKYYSPALQGTAISSMIIDNDNGKKNPYAEVWDEGFAIFYSGYGEDQMGRNGGWKLVTKFDDITFTIEAWNIEGYKDFFRGIRGQNTFIIERK</sequence>
<dbReference type="PROSITE" id="PS51257">
    <property type="entry name" value="PROKAR_LIPOPROTEIN"/>
    <property type="match status" value="1"/>
</dbReference>
<dbReference type="NCBIfam" id="NF038029">
    <property type="entry name" value="LP_plasma"/>
    <property type="match status" value="1"/>
</dbReference>
<reference evidence="1 2" key="1">
    <citation type="submission" date="2019-08" db="EMBL/GenBank/DDBJ databases">
        <title>Complete genome sequence of Spiroplasma chinense CCH (DSM 19755).</title>
        <authorList>
            <person name="Shen H.-Y."/>
            <person name="Lin Y.-C."/>
            <person name="Chou L."/>
            <person name="Kuo C.-H."/>
        </authorList>
    </citation>
    <scope>NUCLEOTIDE SEQUENCE [LARGE SCALE GENOMIC DNA]</scope>
    <source>
        <strain evidence="1 2">CCH</strain>
    </source>
</reference>
<dbReference type="EMBL" id="CP043026">
    <property type="protein sequence ID" value="QEH61387.1"/>
    <property type="molecule type" value="Genomic_DNA"/>
</dbReference>
<dbReference type="InterPro" id="IPR054816">
    <property type="entry name" value="Lipoprotein_mollicutes-type_CS"/>
</dbReference>
<dbReference type="AlphaFoldDB" id="A0A5B9Y565"/>
<protein>
    <recommendedName>
        <fullName evidence="3">Lipoprotein</fullName>
    </recommendedName>
</protein>
<dbReference type="KEGG" id="schi:SCHIN_v1c01890"/>
<evidence type="ECO:0000313" key="2">
    <source>
        <dbReference type="Proteomes" id="UP000323144"/>
    </source>
</evidence>
<dbReference type="Proteomes" id="UP000323144">
    <property type="component" value="Chromosome"/>
</dbReference>
<keyword evidence="2" id="KW-1185">Reference proteome</keyword>
<evidence type="ECO:0008006" key="3">
    <source>
        <dbReference type="Google" id="ProtNLM"/>
    </source>
</evidence>
<dbReference type="RefSeq" id="WP_166507781.1">
    <property type="nucleotide sequence ID" value="NZ_CP043026.1"/>
</dbReference>
<accession>A0A5B9Y565</accession>
<organism evidence="1 2">
    <name type="scientific">Spiroplasma chinense</name>
    <dbReference type="NCBI Taxonomy" id="216932"/>
    <lineage>
        <taxon>Bacteria</taxon>
        <taxon>Bacillati</taxon>
        <taxon>Mycoplasmatota</taxon>
        <taxon>Mollicutes</taxon>
        <taxon>Entomoplasmatales</taxon>
        <taxon>Spiroplasmataceae</taxon>
        <taxon>Spiroplasma</taxon>
    </lineage>
</organism>